<dbReference type="Proteomes" id="UP000052943">
    <property type="component" value="Unassembled WGS sequence"/>
</dbReference>
<evidence type="ECO:0000313" key="3">
    <source>
        <dbReference type="EMBL" id="KUF84715.1"/>
    </source>
</evidence>
<gene>
    <name evidence="3" type="ORF">AM587_10001961</name>
</gene>
<dbReference type="AlphaFoldDB" id="A0A0W8CKV7"/>
<feature type="compositionally biased region" description="Acidic residues" evidence="1">
    <location>
        <begin position="104"/>
        <end position="116"/>
    </location>
</feature>
<feature type="chain" id="PRO_5006940652" evidence="2">
    <location>
        <begin position="26"/>
        <end position="225"/>
    </location>
</feature>
<name>A0A0W8CKV7_PHYNI</name>
<reference evidence="3 4" key="1">
    <citation type="submission" date="2015-11" db="EMBL/GenBank/DDBJ databases">
        <title>Genomes and virulence difference between two physiological races of Phytophthora nicotianae.</title>
        <authorList>
            <person name="Liu H."/>
            <person name="Ma X."/>
            <person name="Yu H."/>
            <person name="Fang D."/>
            <person name="Li Y."/>
            <person name="Wang X."/>
            <person name="Wang W."/>
            <person name="Dong Y."/>
            <person name="Xiao B."/>
        </authorList>
    </citation>
    <scope>NUCLEOTIDE SEQUENCE [LARGE SCALE GENOMIC DNA]</scope>
    <source>
        <strain evidence="4">race 0</strain>
    </source>
</reference>
<organism evidence="3 4">
    <name type="scientific">Phytophthora nicotianae</name>
    <name type="common">Potato buckeye rot agent</name>
    <name type="synonym">Phytophthora parasitica</name>
    <dbReference type="NCBI Taxonomy" id="4792"/>
    <lineage>
        <taxon>Eukaryota</taxon>
        <taxon>Sar</taxon>
        <taxon>Stramenopiles</taxon>
        <taxon>Oomycota</taxon>
        <taxon>Peronosporomycetes</taxon>
        <taxon>Peronosporales</taxon>
        <taxon>Peronosporaceae</taxon>
        <taxon>Phytophthora</taxon>
    </lineage>
</organism>
<feature type="region of interest" description="Disordered" evidence="1">
    <location>
        <begin position="83"/>
        <end position="116"/>
    </location>
</feature>
<evidence type="ECO:0000256" key="1">
    <source>
        <dbReference type="SAM" id="MobiDB-lite"/>
    </source>
</evidence>
<comment type="caution">
    <text evidence="3">The sequence shown here is derived from an EMBL/GenBank/DDBJ whole genome shotgun (WGS) entry which is preliminary data.</text>
</comment>
<feature type="signal peptide" evidence="2">
    <location>
        <begin position="1"/>
        <end position="25"/>
    </location>
</feature>
<evidence type="ECO:0000313" key="4">
    <source>
        <dbReference type="Proteomes" id="UP000052943"/>
    </source>
</evidence>
<keyword evidence="2" id="KW-0732">Signal</keyword>
<proteinExistence type="predicted"/>
<evidence type="ECO:0000256" key="2">
    <source>
        <dbReference type="SAM" id="SignalP"/>
    </source>
</evidence>
<dbReference type="EMBL" id="LNFO01002778">
    <property type="protein sequence ID" value="KUF84715.1"/>
    <property type="molecule type" value="Genomic_DNA"/>
</dbReference>
<protein>
    <submittedName>
        <fullName evidence="3">Uncharacterized protein</fullName>
    </submittedName>
</protein>
<accession>A0A0W8CKV7</accession>
<sequence length="225" mass="25074">MHCTRMARLTLLRQFSLWLLKAMKSDENGELKTDEEDNKECRYLLRGLEELLEHTRAASAAYQEESAALAQIVSTRLGTALHNDSSALRPHRRDDTAGSASPMEIDDDGGLQEDSGEDSETLFAAQMEEQRVPGVQERQRCQVALDQAQRDREALPPALGIGANDTEDGDPENQNVMADIAEMHSNCDEVADIQPVDANDDKDGAHDLDEEEEVIIDLMEILREK</sequence>